<reference evidence="2" key="3">
    <citation type="journal article" date="2010" name="BMC Evol. Biol.">
        <title>Taxonomic distribution and origins of the extended LHC (light-harvesting complex) antenna protein superfamily.</title>
        <authorList>
            <person name="Engelken J."/>
            <person name="Brinkmann H."/>
            <person name="Adamska I."/>
        </authorList>
    </citation>
    <scope>NUCLEOTIDE SEQUENCE</scope>
</reference>
<proteinExistence type="evidence at transcript level"/>
<evidence type="ECO:0000256" key="1">
    <source>
        <dbReference type="SAM" id="Phobius"/>
    </source>
</evidence>
<reference evidence="2" key="1">
    <citation type="journal article" date="2000" name="Proc. Natl. Acad. Sci. U.S.A.">
        <title>Light stress-regulated two-helix proteins in Arabidopsis thaliana related to the chlorophyll a/b-binding gene family.</title>
        <authorList>
            <person name="Heddad M."/>
            <person name="Adamska I."/>
        </authorList>
    </citation>
    <scope>NUCLEOTIDE SEQUENCE</scope>
</reference>
<feature type="non-terminal residue" evidence="2">
    <location>
        <position position="1"/>
    </location>
</feature>
<gene>
    <name evidence="2" type="primary">SEPx4</name>
</gene>
<protein>
    <submittedName>
        <fullName evidence="2">Stress-enhanced protein 4</fullName>
    </submittedName>
</protein>
<dbReference type="GO" id="GO:0009507">
    <property type="term" value="C:chloroplast"/>
    <property type="evidence" value="ECO:0007669"/>
    <property type="project" value="UniProtKB-SubCell"/>
</dbReference>
<dbReference type="Gene3D" id="1.10.3460.10">
    <property type="entry name" value="Chlorophyll a/b binding protein domain"/>
    <property type="match status" value="1"/>
</dbReference>
<feature type="transmembrane region" description="Helical" evidence="1">
    <location>
        <begin position="30"/>
        <end position="48"/>
    </location>
</feature>
<sequence length="114" mass="13158">SDKGIFDPTRFPNNFESDSFYGFSYNAERFNGRAAMIGLVLALITEYLNGKGIMGQLGIDSPTERWSMLRFLSMVWLATPVLQVAYIFNKEKIDKLLEVEEIDWEAEDDDEELY</sequence>
<dbReference type="AlphaFoldDB" id="D9PTQ7"/>
<reference evidence="2" key="2">
    <citation type="journal article" date="2003" name="Plant Physiol.">
        <title>Light stress-induced one-helix protein of the chlorophyll a/b-binding family associated with photosystem I.</title>
        <authorList>
            <person name="Andersson U."/>
            <person name="Heddad M."/>
            <person name="Adamska I."/>
        </authorList>
    </citation>
    <scope>NUCLEOTIDE SEQUENCE</scope>
</reference>
<dbReference type="SUPFAM" id="SSF103511">
    <property type="entry name" value="Chlorophyll a-b binding protein"/>
    <property type="match status" value="1"/>
</dbReference>
<accession>D9PTQ7</accession>
<keyword evidence="1" id="KW-1133">Transmembrane helix</keyword>
<keyword evidence="1" id="KW-0472">Membrane</keyword>
<keyword evidence="1" id="KW-0812">Transmembrane</keyword>
<dbReference type="EMBL" id="BK006752">
    <property type="protein sequence ID" value="DAA33887.1"/>
    <property type="molecule type" value="mRNA"/>
</dbReference>
<organism evidence="2">
    <name type="scientific">Glaucocystis nostochinearum</name>
    <dbReference type="NCBI Taxonomy" id="38271"/>
    <lineage>
        <taxon>Eukaryota</taxon>
        <taxon>Glaucocystophyceae</taxon>
        <taxon>Glaucocystales</taxon>
        <taxon>Glaucocystaceae</taxon>
        <taxon>Glaucocystis</taxon>
    </lineage>
</organism>
<name>D9PTQ7_9EUKA</name>
<feature type="transmembrane region" description="Helical" evidence="1">
    <location>
        <begin position="68"/>
        <end position="88"/>
    </location>
</feature>
<evidence type="ECO:0000313" key="2">
    <source>
        <dbReference type="EMBL" id="DAA33887.1"/>
    </source>
</evidence>